<accession>U9T854</accession>
<evidence type="ECO:0000313" key="2">
    <source>
        <dbReference type="EMBL" id="ERZ99525.1"/>
    </source>
</evidence>
<evidence type="ECO:0000259" key="1">
    <source>
        <dbReference type="Pfam" id="PF24209"/>
    </source>
</evidence>
<dbReference type="AlphaFoldDB" id="U9T854"/>
<dbReference type="InterPro" id="IPR055854">
    <property type="entry name" value="DUF7431"/>
</dbReference>
<feature type="domain" description="DUF7431" evidence="1">
    <location>
        <begin position="302"/>
        <end position="555"/>
    </location>
</feature>
<dbReference type="HOGENOM" id="CLU_028291_2_0_1"/>
<name>U9T854_RHIID</name>
<sequence length="577" mass="66759">MRHKLVQNSKVKMNDTLSFANKINNNDNMGGSSLAVIAREDEENIILEKVIYKKSMFLYLKSEPEPDCKFLKDKLKLEYGYTVTLEKANKRAFTIVNCEMNEIIDGYENSIIQIDLGEGKIVKNDFLLIADIDIPNFAKLGVSFENSNIKNSNVITSLTYNIIEYEKMSLKFKLEPTKEFIEVVKGVIDSKDPRKFKNVINSFGQFIPKEIILGGRAYFIARGNSEENADEHTTNIGSQASNFRIEIKSLKSLNKNNSSKYKSFKLFGGKQFGSSNFNESDWVESLNDFKYWSCIKFKDPVNVFQTLSEDLHNILEILQNKDAECSIFATVIDKKQKDIFNCQVVWSSTEDPKLIIHCFQNKFRKRQCKLKIMWMIVGYNTSFDFNHLDFDIELEVLKNDFNASNHQAIAKPLDLKYNPSVLCFGIPVLSKLDTSNNSPVIGHYFFDDKENRKFGSYLFSYCLEKNHFVNLSNFTFHTLIISNYPNSNNYGISPFQHMSKIRKILNLLKLDSLRLNPKLISLYSTKNKYRPVFLKQKTSEIKIKYININCDQDDCICKCKKLEDNLKYAFLDPKDPN</sequence>
<protein>
    <recommendedName>
        <fullName evidence="1">DUF7431 domain-containing protein</fullName>
    </recommendedName>
</protein>
<reference evidence="2" key="1">
    <citation type="submission" date="2013-07" db="EMBL/GenBank/DDBJ databases">
        <title>The genome of an arbuscular mycorrhizal fungus provides insights into the evolution of the oldest plant symbiosis.</title>
        <authorList>
            <consortium name="DOE Joint Genome Institute"/>
            <person name="Tisserant E."/>
            <person name="Malbreil M."/>
            <person name="Kuo A."/>
            <person name="Kohler A."/>
            <person name="Symeonidi A."/>
            <person name="Balestrini R."/>
            <person name="Charron P."/>
            <person name="Duensing N."/>
            <person name="Frei-dit-Frey N."/>
            <person name="Gianinazzi-Pearson V."/>
            <person name="Gilbert B."/>
            <person name="Handa Y."/>
            <person name="Hijri M."/>
            <person name="Kaul R."/>
            <person name="Kawaguchi M."/>
            <person name="Krajinski F."/>
            <person name="Lammers P."/>
            <person name="Lapierre D."/>
            <person name="Masclaux F.G."/>
            <person name="Murat C."/>
            <person name="Morin E."/>
            <person name="Ndikumana S."/>
            <person name="Pagni M."/>
            <person name="Petitpierre D."/>
            <person name="Requena N."/>
            <person name="Rosikiewicz P."/>
            <person name="Riley R."/>
            <person name="Saito K."/>
            <person name="San Clemente H."/>
            <person name="Shapiro H."/>
            <person name="van Tuinen D."/>
            <person name="Becard G."/>
            <person name="Bonfante P."/>
            <person name="Paszkowski U."/>
            <person name="Shachar-Hill Y."/>
            <person name="Young J.P."/>
            <person name="Sanders I.R."/>
            <person name="Henrissat B."/>
            <person name="Rensing S.A."/>
            <person name="Grigoriev I.V."/>
            <person name="Corradi N."/>
            <person name="Roux C."/>
            <person name="Martin F."/>
        </authorList>
    </citation>
    <scope>NUCLEOTIDE SEQUENCE</scope>
    <source>
        <strain evidence="2">DAOM 197198</strain>
    </source>
</reference>
<organism evidence="2">
    <name type="scientific">Rhizophagus irregularis (strain DAOM 181602 / DAOM 197198 / MUCL 43194)</name>
    <name type="common">Arbuscular mycorrhizal fungus</name>
    <name type="synonym">Glomus intraradices</name>
    <dbReference type="NCBI Taxonomy" id="747089"/>
    <lineage>
        <taxon>Eukaryota</taxon>
        <taxon>Fungi</taxon>
        <taxon>Fungi incertae sedis</taxon>
        <taxon>Mucoromycota</taxon>
        <taxon>Glomeromycotina</taxon>
        <taxon>Glomeromycetes</taxon>
        <taxon>Glomerales</taxon>
        <taxon>Glomeraceae</taxon>
        <taxon>Rhizophagus</taxon>
    </lineage>
</organism>
<dbReference type="EMBL" id="KI297902">
    <property type="protein sequence ID" value="ERZ99525.1"/>
    <property type="molecule type" value="Genomic_DNA"/>
</dbReference>
<dbReference type="Pfam" id="PF24209">
    <property type="entry name" value="DUF7431"/>
    <property type="match status" value="1"/>
</dbReference>
<gene>
    <name evidence="2" type="ORF">GLOINDRAFT_9411</name>
</gene>
<dbReference type="VEuPathDB" id="FungiDB:RhiirFUN_011314"/>
<proteinExistence type="predicted"/>